<dbReference type="EMBL" id="RJUK01000001">
    <property type="protein sequence ID" value="ROQ21784.1"/>
    <property type="molecule type" value="Genomic_DNA"/>
</dbReference>
<gene>
    <name evidence="2" type="ORF">EDC38_2412</name>
</gene>
<feature type="chain" id="PRO_5018313417" evidence="1">
    <location>
        <begin position="21"/>
        <end position="165"/>
    </location>
</feature>
<feature type="signal peptide" evidence="1">
    <location>
        <begin position="1"/>
        <end position="20"/>
    </location>
</feature>
<evidence type="ECO:0000313" key="2">
    <source>
        <dbReference type="EMBL" id="ROQ21784.1"/>
    </source>
</evidence>
<comment type="caution">
    <text evidence="2">The sequence shown here is derived from an EMBL/GenBank/DDBJ whole genome shotgun (WGS) entry which is preliminary data.</text>
</comment>
<dbReference type="RefSeq" id="WP_123638717.1">
    <property type="nucleotide sequence ID" value="NZ_RJUK01000001.1"/>
</dbReference>
<reference evidence="2 3" key="1">
    <citation type="submission" date="2018-11" db="EMBL/GenBank/DDBJ databases">
        <title>Genomic Encyclopedia of Type Strains, Phase IV (KMG-IV): sequencing the most valuable type-strain genomes for metagenomic binning, comparative biology and taxonomic classification.</title>
        <authorList>
            <person name="Goeker M."/>
        </authorList>
    </citation>
    <scope>NUCLEOTIDE SEQUENCE [LARGE SCALE GENOMIC DNA]</scope>
    <source>
        <strain evidence="2 3">DSM 16974</strain>
    </source>
</reference>
<keyword evidence="3" id="KW-1185">Reference proteome</keyword>
<evidence type="ECO:0000313" key="3">
    <source>
        <dbReference type="Proteomes" id="UP000273643"/>
    </source>
</evidence>
<sequence length="165" mass="18595">MKRNPTYIAWRFLSFSLALAFPLCSIGSEPAEKIQPVDFTVIGRKIEIAQRAADYYNIGRLIGQLQYLANLAQKLNSNLQESNVNFPTEGGTRANEKVSCDAVDLEKAHCDQVAYSAYAEWIKTCRSYTVINTDAQCRAEKKANLDTDLKSCIFVHRYNSVNCIE</sequence>
<dbReference type="Proteomes" id="UP000273643">
    <property type="component" value="Unassembled WGS sequence"/>
</dbReference>
<accession>A0A3N1NPU1</accession>
<name>A0A3N1NPU1_9GAMM</name>
<proteinExistence type="predicted"/>
<protein>
    <submittedName>
        <fullName evidence="2">Uncharacterized protein</fullName>
    </submittedName>
</protein>
<evidence type="ECO:0000256" key="1">
    <source>
        <dbReference type="SAM" id="SignalP"/>
    </source>
</evidence>
<keyword evidence="1" id="KW-0732">Signal</keyword>
<dbReference type="AlphaFoldDB" id="A0A3N1NPU1"/>
<organism evidence="2 3">
    <name type="scientific">Marinimicrobium koreense</name>
    <dbReference type="NCBI Taxonomy" id="306545"/>
    <lineage>
        <taxon>Bacteria</taxon>
        <taxon>Pseudomonadati</taxon>
        <taxon>Pseudomonadota</taxon>
        <taxon>Gammaproteobacteria</taxon>
        <taxon>Cellvibrionales</taxon>
        <taxon>Cellvibrionaceae</taxon>
        <taxon>Marinimicrobium</taxon>
    </lineage>
</organism>